<evidence type="ECO:0000313" key="2">
    <source>
        <dbReference type="Proteomes" id="UP001056120"/>
    </source>
</evidence>
<proteinExistence type="predicted"/>
<keyword evidence="2" id="KW-1185">Reference proteome</keyword>
<organism evidence="1 2">
    <name type="scientific">Smallanthus sonchifolius</name>
    <dbReference type="NCBI Taxonomy" id="185202"/>
    <lineage>
        <taxon>Eukaryota</taxon>
        <taxon>Viridiplantae</taxon>
        <taxon>Streptophyta</taxon>
        <taxon>Embryophyta</taxon>
        <taxon>Tracheophyta</taxon>
        <taxon>Spermatophyta</taxon>
        <taxon>Magnoliopsida</taxon>
        <taxon>eudicotyledons</taxon>
        <taxon>Gunneridae</taxon>
        <taxon>Pentapetalae</taxon>
        <taxon>asterids</taxon>
        <taxon>campanulids</taxon>
        <taxon>Asterales</taxon>
        <taxon>Asteraceae</taxon>
        <taxon>Asteroideae</taxon>
        <taxon>Heliantheae alliance</taxon>
        <taxon>Millerieae</taxon>
        <taxon>Smallanthus</taxon>
    </lineage>
</organism>
<protein>
    <submittedName>
        <fullName evidence="1">Uncharacterized protein</fullName>
    </submittedName>
</protein>
<reference evidence="1 2" key="2">
    <citation type="journal article" date="2022" name="Mol. Ecol. Resour.">
        <title>The genomes of chicory, endive, great burdock and yacon provide insights into Asteraceae paleo-polyploidization history and plant inulin production.</title>
        <authorList>
            <person name="Fan W."/>
            <person name="Wang S."/>
            <person name="Wang H."/>
            <person name="Wang A."/>
            <person name="Jiang F."/>
            <person name="Liu H."/>
            <person name="Zhao H."/>
            <person name="Xu D."/>
            <person name="Zhang Y."/>
        </authorList>
    </citation>
    <scope>NUCLEOTIDE SEQUENCE [LARGE SCALE GENOMIC DNA]</scope>
    <source>
        <strain evidence="2">cv. Yunnan</strain>
        <tissue evidence="1">Leaves</tissue>
    </source>
</reference>
<comment type="caution">
    <text evidence="1">The sequence shown here is derived from an EMBL/GenBank/DDBJ whole genome shotgun (WGS) entry which is preliminary data.</text>
</comment>
<gene>
    <name evidence="1" type="ORF">L1987_11582</name>
</gene>
<name>A0ACB9JBV7_9ASTR</name>
<dbReference type="Proteomes" id="UP001056120">
    <property type="component" value="Linkage Group LG04"/>
</dbReference>
<accession>A0ACB9JBV7</accession>
<reference evidence="2" key="1">
    <citation type="journal article" date="2022" name="Mol. Ecol. Resour.">
        <title>The genomes of chicory, endive, great burdock and yacon provide insights into Asteraceae palaeo-polyploidization history and plant inulin production.</title>
        <authorList>
            <person name="Fan W."/>
            <person name="Wang S."/>
            <person name="Wang H."/>
            <person name="Wang A."/>
            <person name="Jiang F."/>
            <person name="Liu H."/>
            <person name="Zhao H."/>
            <person name="Xu D."/>
            <person name="Zhang Y."/>
        </authorList>
    </citation>
    <scope>NUCLEOTIDE SEQUENCE [LARGE SCALE GENOMIC DNA]</scope>
    <source>
        <strain evidence="2">cv. Yunnan</strain>
    </source>
</reference>
<sequence length="266" mass="29964">MDKENLFDFPYEFTSTESESNDEEIARLTRLFSRSASLQEPLFNFKEKRVFSGWPESTLSQAPSPPPSFVKRDDDAWNLIYAAAKVRMSISNRGVIGVPHAFDHLHRSPWERSDGVELFRQQHFFRNSGASAWPPPQHQNQRLQHRPNQRKPVLHGSGGGCNPAAKRKCVGTGVFLPRRYCDNPPESQKQRQACNLPAGMIQSSTKSFVPITAPPQLQAHINGGFVSNYAMILAAQQQQQRSYIDGGVMESAVNNPAVLLPQEWTY</sequence>
<dbReference type="EMBL" id="CM042021">
    <property type="protein sequence ID" value="KAI3817784.1"/>
    <property type="molecule type" value="Genomic_DNA"/>
</dbReference>
<evidence type="ECO:0000313" key="1">
    <source>
        <dbReference type="EMBL" id="KAI3817784.1"/>
    </source>
</evidence>